<dbReference type="GO" id="GO:0005516">
    <property type="term" value="F:calmodulin binding"/>
    <property type="evidence" value="ECO:0007669"/>
    <property type="project" value="UniProtKB-ARBA"/>
</dbReference>
<dbReference type="PROSITE" id="PS50097">
    <property type="entry name" value="BTB"/>
    <property type="match status" value="1"/>
</dbReference>
<dbReference type="InterPro" id="IPR000210">
    <property type="entry name" value="BTB/POZ_dom"/>
</dbReference>
<sequence>MVQLKKKLSGQMRVKSIPPFAGSGDLPETDVYVIASGGVRIPAHSKILASASPVLENIIEKSQRHRSTERKVPMLGVPYDAVAVFIQFLIPPGEFLRSQTRQRQPCSEEQLEKYGIHLLALSHVYLIPQLKQRCTKGLAKRVTVENVVDVIQMARLCDAPDLYLKCMKLLSNNYKAVEATEGWKFLQNHDPHLELEILQFIDEAESRKKRARRHREEQRLYVQLSEAMDCLEHICSEGCTTVGPYDMDPSKHKGPCSKYSTCHGIQLLIKHFGTCEKKVNGGCSRCKRMWQLFRLHSSICDQSDECRVPLCRQFKLKAQQDRRVNDSRWRLLVRKVVRAKTFSSLSLFKRMRVEEPRMVGMYRQGVRSFPLAPRNMQR</sequence>
<dbReference type="SMART" id="SM00225">
    <property type="entry name" value="BTB"/>
    <property type="match status" value="1"/>
</dbReference>
<dbReference type="SUPFAM" id="SSF57933">
    <property type="entry name" value="TAZ domain"/>
    <property type="match status" value="1"/>
</dbReference>
<dbReference type="FunFam" id="1.20.1020.10:FF:000007">
    <property type="entry name" value="BTB/POZ and TAZ domain-containing protein 2"/>
    <property type="match status" value="1"/>
</dbReference>
<name>A0AAW2IRY7_9LAMI</name>
<evidence type="ECO:0000256" key="4">
    <source>
        <dbReference type="ARBA" id="ARBA00022786"/>
    </source>
</evidence>
<dbReference type="SMART" id="SM00551">
    <property type="entry name" value="ZnF_TAZ"/>
    <property type="match status" value="1"/>
</dbReference>
<dbReference type="AlphaFoldDB" id="A0AAW2IRY7"/>
<reference evidence="7" key="1">
    <citation type="submission" date="2020-06" db="EMBL/GenBank/DDBJ databases">
        <authorList>
            <person name="Li T."/>
            <person name="Hu X."/>
            <person name="Zhang T."/>
            <person name="Song X."/>
            <person name="Zhang H."/>
            <person name="Dai N."/>
            <person name="Sheng W."/>
            <person name="Hou X."/>
            <person name="Wei L."/>
        </authorList>
    </citation>
    <scope>NUCLEOTIDE SEQUENCE</scope>
    <source>
        <strain evidence="7">KEN8</strain>
        <tissue evidence="7">Leaf</tissue>
    </source>
</reference>
<dbReference type="GO" id="GO:0006355">
    <property type="term" value="P:regulation of DNA-templated transcription"/>
    <property type="evidence" value="ECO:0007669"/>
    <property type="project" value="UniProtKB-ARBA"/>
</dbReference>
<dbReference type="Gene3D" id="1.25.40.420">
    <property type="match status" value="1"/>
</dbReference>
<dbReference type="GO" id="GO:0008270">
    <property type="term" value="F:zinc ion binding"/>
    <property type="evidence" value="ECO:0007669"/>
    <property type="project" value="UniProtKB-KW"/>
</dbReference>
<dbReference type="GO" id="GO:0009725">
    <property type="term" value="P:response to hormone"/>
    <property type="evidence" value="ECO:0007669"/>
    <property type="project" value="UniProtKB-ARBA"/>
</dbReference>
<proteinExistence type="predicted"/>
<dbReference type="GO" id="GO:0005634">
    <property type="term" value="C:nucleus"/>
    <property type="evidence" value="ECO:0007669"/>
    <property type="project" value="TreeGrafter"/>
</dbReference>
<dbReference type="Pfam" id="PF02135">
    <property type="entry name" value="zf-TAZ"/>
    <property type="match status" value="1"/>
</dbReference>
<dbReference type="InterPro" id="IPR044513">
    <property type="entry name" value="BT1/2/3/4/5"/>
</dbReference>
<dbReference type="InterPro" id="IPR011333">
    <property type="entry name" value="SKP1/BTB/POZ_sf"/>
</dbReference>
<gene>
    <name evidence="7" type="ORF">Scaly_2846200</name>
</gene>
<comment type="pathway">
    <text evidence="1">Protein modification; protein ubiquitination.</text>
</comment>
<dbReference type="GO" id="GO:0042542">
    <property type="term" value="P:response to hydrogen peroxide"/>
    <property type="evidence" value="ECO:0007669"/>
    <property type="project" value="UniProtKB-ARBA"/>
</dbReference>
<dbReference type="CDD" id="cd14733">
    <property type="entry name" value="BACK"/>
    <property type="match status" value="1"/>
</dbReference>
<dbReference type="EMBL" id="JACGWM010001996">
    <property type="protein sequence ID" value="KAL0284548.1"/>
    <property type="molecule type" value="Genomic_DNA"/>
</dbReference>
<evidence type="ECO:0000259" key="6">
    <source>
        <dbReference type="PROSITE" id="PS50097"/>
    </source>
</evidence>
<keyword evidence="2" id="KW-0479">Metal-binding</keyword>
<dbReference type="FunFam" id="1.25.40.420:FF:000012">
    <property type="entry name" value="BTB/POZ and TAZ domain-containing protein 2"/>
    <property type="match status" value="1"/>
</dbReference>
<evidence type="ECO:0000256" key="3">
    <source>
        <dbReference type="ARBA" id="ARBA00022771"/>
    </source>
</evidence>
<keyword evidence="3" id="KW-0863">Zinc-finger</keyword>
<accession>A0AAW2IRY7</accession>
<reference evidence="7" key="2">
    <citation type="journal article" date="2024" name="Plant">
        <title>Genomic evolution and insights into agronomic trait innovations of Sesamum species.</title>
        <authorList>
            <person name="Miao H."/>
            <person name="Wang L."/>
            <person name="Qu L."/>
            <person name="Liu H."/>
            <person name="Sun Y."/>
            <person name="Le M."/>
            <person name="Wang Q."/>
            <person name="Wei S."/>
            <person name="Zheng Y."/>
            <person name="Lin W."/>
            <person name="Duan Y."/>
            <person name="Cao H."/>
            <person name="Xiong S."/>
            <person name="Wang X."/>
            <person name="Wei L."/>
            <person name="Li C."/>
            <person name="Ma Q."/>
            <person name="Ju M."/>
            <person name="Zhao R."/>
            <person name="Li G."/>
            <person name="Mu C."/>
            <person name="Tian Q."/>
            <person name="Mei H."/>
            <person name="Zhang T."/>
            <person name="Gao T."/>
            <person name="Zhang H."/>
        </authorList>
    </citation>
    <scope>NUCLEOTIDE SEQUENCE</scope>
    <source>
        <strain evidence="7">KEN8</strain>
    </source>
</reference>
<dbReference type="Gene3D" id="1.20.1020.10">
    <property type="entry name" value="TAZ domain"/>
    <property type="match status" value="1"/>
</dbReference>
<dbReference type="PANTHER" id="PTHR46287:SF4">
    <property type="entry name" value="BTB_POZ AND TAZ DOMAIN-CONTAINING PROTEIN 2"/>
    <property type="match status" value="1"/>
</dbReference>
<dbReference type="GO" id="GO:0009751">
    <property type="term" value="P:response to salicylic acid"/>
    <property type="evidence" value="ECO:0007669"/>
    <property type="project" value="UniProtKB-ARBA"/>
</dbReference>
<keyword evidence="5" id="KW-0862">Zinc</keyword>
<evidence type="ECO:0000256" key="2">
    <source>
        <dbReference type="ARBA" id="ARBA00022723"/>
    </source>
</evidence>
<comment type="caution">
    <text evidence="7">The sequence shown here is derived from an EMBL/GenBank/DDBJ whole genome shotgun (WGS) entry which is preliminary data.</text>
</comment>
<evidence type="ECO:0000256" key="5">
    <source>
        <dbReference type="ARBA" id="ARBA00022833"/>
    </source>
</evidence>
<organism evidence="7">
    <name type="scientific">Sesamum calycinum</name>
    <dbReference type="NCBI Taxonomy" id="2727403"/>
    <lineage>
        <taxon>Eukaryota</taxon>
        <taxon>Viridiplantae</taxon>
        <taxon>Streptophyta</taxon>
        <taxon>Embryophyta</taxon>
        <taxon>Tracheophyta</taxon>
        <taxon>Spermatophyta</taxon>
        <taxon>Magnoliopsida</taxon>
        <taxon>eudicotyledons</taxon>
        <taxon>Gunneridae</taxon>
        <taxon>Pentapetalae</taxon>
        <taxon>asterids</taxon>
        <taxon>lamiids</taxon>
        <taxon>Lamiales</taxon>
        <taxon>Pedaliaceae</taxon>
        <taxon>Sesamum</taxon>
    </lineage>
</organism>
<dbReference type="Gene3D" id="3.30.710.10">
    <property type="entry name" value="Potassium Channel Kv1.1, Chain A"/>
    <property type="match status" value="1"/>
</dbReference>
<evidence type="ECO:0000313" key="7">
    <source>
        <dbReference type="EMBL" id="KAL0284548.1"/>
    </source>
</evidence>
<dbReference type="InterPro" id="IPR035898">
    <property type="entry name" value="TAZ_dom_sf"/>
</dbReference>
<protein>
    <submittedName>
        <fullName evidence="7">BTB/POZ and TAZ domain-containing protein 1</fullName>
    </submittedName>
</protein>
<dbReference type="Pfam" id="PF00651">
    <property type="entry name" value="BTB"/>
    <property type="match status" value="1"/>
</dbReference>
<keyword evidence="4" id="KW-0833">Ubl conjugation pathway</keyword>
<dbReference type="InterPro" id="IPR000197">
    <property type="entry name" value="Znf_TAZ"/>
</dbReference>
<dbReference type="SUPFAM" id="SSF54695">
    <property type="entry name" value="POZ domain"/>
    <property type="match status" value="1"/>
</dbReference>
<dbReference type="PANTHER" id="PTHR46287">
    <property type="entry name" value="BTB/POZ AND TAZ DOMAIN-CONTAINING PROTEIN 3-RELATED"/>
    <property type="match status" value="1"/>
</dbReference>
<feature type="domain" description="BTB" evidence="6">
    <location>
        <begin position="29"/>
        <end position="89"/>
    </location>
</feature>
<evidence type="ECO:0000256" key="1">
    <source>
        <dbReference type="ARBA" id="ARBA00004906"/>
    </source>
</evidence>